<evidence type="ECO:0000313" key="2">
    <source>
        <dbReference type="Proteomes" id="UP000663792"/>
    </source>
</evidence>
<keyword evidence="2" id="KW-1185">Reference proteome</keyword>
<dbReference type="Proteomes" id="UP000663792">
    <property type="component" value="Unassembled WGS sequence"/>
</dbReference>
<proteinExistence type="predicted"/>
<evidence type="ECO:0000313" key="1">
    <source>
        <dbReference type="EMBL" id="MBM9468405.1"/>
    </source>
</evidence>
<dbReference type="AlphaFoldDB" id="A0A938Y9M3"/>
<organism evidence="1 2">
    <name type="scientific">Nakamurella leprariae</name>
    <dbReference type="NCBI Taxonomy" id="2803911"/>
    <lineage>
        <taxon>Bacteria</taxon>
        <taxon>Bacillati</taxon>
        <taxon>Actinomycetota</taxon>
        <taxon>Actinomycetes</taxon>
        <taxon>Nakamurellales</taxon>
        <taxon>Nakamurellaceae</taxon>
        <taxon>Nakamurella</taxon>
    </lineage>
</organism>
<accession>A0A938Y9M3</accession>
<gene>
    <name evidence="1" type="ORF">JL106_14065</name>
</gene>
<sequence length="508" mass="55103">MLRDVVGTFLDTLTEREFDGPLLALLHVRGFTDIHFIHGAFEFGKDILAKKTDPATGQTRQYVIQAKAGDIGQPEWRAVRPQLEECEYNTIGHPSFNPDLPRVAVLVTTGRLKGAAPADVTEYRRSVEARGLADLVIWERPDLVEWLSDDPFIGVAGTAVQADLMGMLTSVADGGVTDRRIETYARRWLPPAGTAARASVEAAILVNSLLRTKRLDLALCVGLQLIRATEHDPAASDDAKSAARRLVLGLALQICDQTEPLLKDPLDFTRSTVGRLALLTYPVICCRVAEALALGLALAREAKDGVAATRFEETLRVFAEQPGAARPVGDLFAPSVVAVTVMLATLDRAAAKAYLGRVARWMLDRHDEELAGLGLASLAEDEEKTAERLLAGSLTSTTMDRRTSSYLATVVLDLALHLGETDLYEAVRANINALRIIPQTTSANESQARWTRGGTGVWPLPRVEFEEWHAQNARAVPSAPTDPVLSLVLAAACRSRHYPGGWGGLPSD</sequence>
<dbReference type="EMBL" id="JAERWK010000017">
    <property type="protein sequence ID" value="MBM9468405.1"/>
    <property type="molecule type" value="Genomic_DNA"/>
</dbReference>
<protein>
    <submittedName>
        <fullName evidence="1">Uncharacterized protein</fullName>
    </submittedName>
</protein>
<comment type="caution">
    <text evidence="1">The sequence shown here is derived from an EMBL/GenBank/DDBJ whole genome shotgun (WGS) entry which is preliminary data.</text>
</comment>
<reference evidence="1" key="1">
    <citation type="submission" date="2021-01" db="EMBL/GenBank/DDBJ databases">
        <title>YIM 132084 draft genome.</title>
        <authorList>
            <person name="An D."/>
        </authorList>
    </citation>
    <scope>NUCLEOTIDE SEQUENCE</scope>
    <source>
        <strain evidence="1">YIM 132084</strain>
    </source>
</reference>
<dbReference type="RefSeq" id="WP_205261362.1">
    <property type="nucleotide sequence ID" value="NZ_JAERWK010000017.1"/>
</dbReference>
<name>A0A938Y9M3_9ACTN</name>